<keyword evidence="5 10" id="KW-0812">Transmembrane</keyword>
<comment type="similarity">
    <text evidence="9 10">Belongs to the ComGC family.</text>
</comment>
<keyword evidence="7 10" id="KW-0472">Membrane</keyword>
<dbReference type="InterPro" id="IPR045584">
    <property type="entry name" value="Pilin-like"/>
</dbReference>
<dbReference type="EMBL" id="FOXX01000001">
    <property type="protein sequence ID" value="SFQ17004.1"/>
    <property type="molecule type" value="Genomic_DNA"/>
</dbReference>
<feature type="transmembrane region" description="Helical" evidence="10">
    <location>
        <begin position="13"/>
        <end position="32"/>
    </location>
</feature>
<evidence type="ECO:0000313" key="12">
    <source>
        <dbReference type="Proteomes" id="UP000182762"/>
    </source>
</evidence>
<organism evidence="11 12">
    <name type="scientific">Priestia endophytica DSM 13796</name>
    <dbReference type="NCBI Taxonomy" id="1121089"/>
    <lineage>
        <taxon>Bacteria</taxon>
        <taxon>Bacillati</taxon>
        <taxon>Bacillota</taxon>
        <taxon>Bacilli</taxon>
        <taxon>Bacillales</taxon>
        <taxon>Bacillaceae</taxon>
        <taxon>Priestia</taxon>
    </lineage>
</organism>
<dbReference type="RefSeq" id="WP_074842756.1">
    <property type="nucleotide sequence ID" value="NZ_FOXX01000001.1"/>
</dbReference>
<keyword evidence="6 10" id="KW-1133">Transmembrane helix</keyword>
<dbReference type="PRINTS" id="PR00813">
    <property type="entry name" value="BCTERIALGSPG"/>
</dbReference>
<keyword evidence="12" id="KW-1185">Reference proteome</keyword>
<dbReference type="SUPFAM" id="SSF54523">
    <property type="entry name" value="Pili subunits"/>
    <property type="match status" value="1"/>
</dbReference>
<evidence type="ECO:0000256" key="6">
    <source>
        <dbReference type="ARBA" id="ARBA00022989"/>
    </source>
</evidence>
<proteinExistence type="inferred from homology"/>
<evidence type="ECO:0000256" key="5">
    <source>
        <dbReference type="ARBA" id="ARBA00022692"/>
    </source>
</evidence>
<dbReference type="InterPro" id="IPR000983">
    <property type="entry name" value="Bac_GSPG_pilin"/>
</dbReference>
<evidence type="ECO:0000256" key="1">
    <source>
        <dbReference type="ARBA" id="ARBA00004162"/>
    </source>
</evidence>
<dbReference type="InterPro" id="IPR012902">
    <property type="entry name" value="N_methyl_site"/>
</dbReference>
<keyword evidence="4" id="KW-0488">Methylation</keyword>
<evidence type="ECO:0000256" key="10">
    <source>
        <dbReference type="PIRNR" id="PIRNR029928"/>
    </source>
</evidence>
<comment type="caution">
    <text evidence="11">The sequence shown here is derived from an EMBL/GenBank/DDBJ whole genome shotgun (WGS) entry which is preliminary data.</text>
</comment>
<dbReference type="Gene3D" id="3.30.700.10">
    <property type="entry name" value="Glycoprotein, Type 4 Pilin"/>
    <property type="match status" value="1"/>
</dbReference>
<comment type="function">
    <text evidence="10">Required for transformation and DNA binding.</text>
</comment>
<dbReference type="PIRSF" id="PIRSF029928">
    <property type="entry name" value="Late_competence_ComGC"/>
    <property type="match status" value="1"/>
</dbReference>
<reference evidence="11 12" key="1">
    <citation type="submission" date="2016-10" db="EMBL/GenBank/DDBJ databases">
        <authorList>
            <person name="Varghese N."/>
            <person name="Submissions S."/>
        </authorList>
    </citation>
    <scope>NUCLEOTIDE SEQUENCE [LARGE SCALE GENOMIC DNA]</scope>
    <source>
        <strain evidence="11 12">DSM 13796</strain>
    </source>
</reference>
<dbReference type="Pfam" id="PF07963">
    <property type="entry name" value="N_methyl"/>
    <property type="match status" value="1"/>
</dbReference>
<evidence type="ECO:0000256" key="3">
    <source>
        <dbReference type="ARBA" id="ARBA00022475"/>
    </source>
</evidence>
<evidence type="ECO:0000256" key="9">
    <source>
        <dbReference type="ARBA" id="ARBA00043982"/>
    </source>
</evidence>
<evidence type="ECO:0000256" key="2">
    <source>
        <dbReference type="ARBA" id="ARBA00004241"/>
    </source>
</evidence>
<comment type="subunit">
    <text evidence="10">Homodimer.</text>
</comment>
<dbReference type="NCBIfam" id="NF040999">
    <property type="entry name" value="pilin_ComGC"/>
    <property type="match status" value="1"/>
</dbReference>
<accession>A0A1I5WB74</accession>
<evidence type="ECO:0000256" key="4">
    <source>
        <dbReference type="ARBA" id="ARBA00022481"/>
    </source>
</evidence>
<dbReference type="PROSITE" id="PS00409">
    <property type="entry name" value="PROKAR_NTER_METHYL"/>
    <property type="match status" value="1"/>
</dbReference>
<keyword evidence="10" id="KW-0813">Transport</keyword>
<gene>
    <name evidence="11" type="ORF">SAMN02745910_00482</name>
</gene>
<evidence type="ECO:0000256" key="7">
    <source>
        <dbReference type="ARBA" id="ARBA00023136"/>
    </source>
</evidence>
<evidence type="ECO:0000256" key="8">
    <source>
        <dbReference type="ARBA" id="ARBA00023287"/>
    </source>
</evidence>
<sequence>MIKNEKGFTLIEMLIVMLVITVLLLIMIPNIVSHNKAIRNKGCEAFLNTVEAQVQVYEIEKGKKPTMNELIEGRYLKEAKCPNGTEITINADGKASEVSGG</sequence>
<name>A0A1I5WB74_9BACI</name>
<dbReference type="InterPro" id="IPR016940">
    <property type="entry name" value="ComGC"/>
</dbReference>
<dbReference type="GeneID" id="93709253"/>
<comment type="subcellular location">
    <subcellularLocation>
        <location evidence="1">Cell membrane</location>
        <topology evidence="1">Single-pass membrane protein</topology>
    </subcellularLocation>
    <subcellularLocation>
        <location evidence="2">Cell surface</location>
    </subcellularLocation>
</comment>
<protein>
    <recommendedName>
        <fullName evidence="10">ComG operon protein 3</fullName>
    </recommendedName>
</protein>
<evidence type="ECO:0000313" key="11">
    <source>
        <dbReference type="EMBL" id="SFQ17004.1"/>
    </source>
</evidence>
<dbReference type="NCBIfam" id="TIGR02532">
    <property type="entry name" value="IV_pilin_GFxxxE"/>
    <property type="match status" value="1"/>
</dbReference>
<keyword evidence="8 10" id="KW-0178">Competence</keyword>
<keyword evidence="3 10" id="KW-1003">Cell membrane</keyword>
<dbReference type="Proteomes" id="UP000182762">
    <property type="component" value="Unassembled WGS sequence"/>
</dbReference>